<evidence type="ECO:0000313" key="1">
    <source>
        <dbReference type="EMBL" id="CAE2290047.1"/>
    </source>
</evidence>
<gene>
    <name evidence="1" type="ORF">OAUR00152_LOCUS42626</name>
</gene>
<dbReference type="EMBL" id="HBKQ01062526">
    <property type="protein sequence ID" value="CAE2290047.1"/>
    <property type="molecule type" value="Transcribed_RNA"/>
</dbReference>
<dbReference type="AlphaFoldDB" id="A0A7S4KBT7"/>
<reference evidence="1" key="1">
    <citation type="submission" date="2021-01" db="EMBL/GenBank/DDBJ databases">
        <authorList>
            <person name="Corre E."/>
            <person name="Pelletier E."/>
            <person name="Niang G."/>
            <person name="Scheremetjew M."/>
            <person name="Finn R."/>
            <person name="Kale V."/>
            <person name="Holt S."/>
            <person name="Cochrane G."/>
            <person name="Meng A."/>
            <person name="Brown T."/>
            <person name="Cohen L."/>
        </authorList>
    </citation>
    <scope>NUCLEOTIDE SEQUENCE</scope>
    <source>
        <strain evidence="1">Isolate 1302-5</strain>
    </source>
</reference>
<protein>
    <submittedName>
        <fullName evidence="1">Uncharacterized protein</fullName>
    </submittedName>
</protein>
<accession>A0A7S4KBT7</accession>
<organism evidence="1">
    <name type="scientific">Odontella aurita</name>
    <dbReference type="NCBI Taxonomy" id="265563"/>
    <lineage>
        <taxon>Eukaryota</taxon>
        <taxon>Sar</taxon>
        <taxon>Stramenopiles</taxon>
        <taxon>Ochrophyta</taxon>
        <taxon>Bacillariophyta</taxon>
        <taxon>Mediophyceae</taxon>
        <taxon>Biddulphiophycidae</taxon>
        <taxon>Eupodiscales</taxon>
        <taxon>Odontellaceae</taxon>
        <taxon>Odontella</taxon>
    </lineage>
</organism>
<proteinExistence type="predicted"/>
<sequence>MLVQVPNSVVSSIKSVAWSIALENMAVVHSVKYTSLWGVGCVQHIFHSYRYHYNVFGVMTVVRSMGDSMIVMAQRVVCTTTIFELSLVQTTAAYLSRKDSLDTVPTRSHQFPPSSFFAPLIAPGKVLMNAAAKARNLST</sequence>
<name>A0A7S4KBT7_9STRA</name>